<sequence length="61" mass="6715">MSESNGALKPRVAQHIDIHCPDDRAYWAEHFRVSGDELRHVVKLVGSRVATVAAHIGQPQG</sequence>
<evidence type="ECO:0008006" key="3">
    <source>
        <dbReference type="Google" id="ProtNLM"/>
    </source>
</evidence>
<protein>
    <recommendedName>
        <fullName evidence="3">DUF3606 domain-containing protein</fullName>
    </recommendedName>
</protein>
<evidence type="ECO:0000313" key="1">
    <source>
        <dbReference type="EMBL" id="GJD51894.1"/>
    </source>
</evidence>
<keyword evidence="2" id="KW-1185">Reference proteome</keyword>
<evidence type="ECO:0000313" key="2">
    <source>
        <dbReference type="Proteomes" id="UP001055167"/>
    </source>
</evidence>
<proteinExistence type="predicted"/>
<accession>A0ABQ4R417</accession>
<reference evidence="1" key="1">
    <citation type="journal article" date="2021" name="Front. Microbiol.">
        <title>Comprehensive Comparative Genomics and Phenotyping of Methylobacterium Species.</title>
        <authorList>
            <person name="Alessa O."/>
            <person name="Ogura Y."/>
            <person name="Fujitani Y."/>
            <person name="Takami H."/>
            <person name="Hayashi T."/>
            <person name="Sahin N."/>
            <person name="Tani A."/>
        </authorList>
    </citation>
    <scope>NUCLEOTIDE SEQUENCE</scope>
    <source>
        <strain evidence="1">KCTC 52305</strain>
    </source>
</reference>
<organism evidence="1 2">
    <name type="scientific">Methylobacterium crusticola</name>
    <dbReference type="NCBI Taxonomy" id="1697972"/>
    <lineage>
        <taxon>Bacteria</taxon>
        <taxon>Pseudomonadati</taxon>
        <taxon>Pseudomonadota</taxon>
        <taxon>Alphaproteobacteria</taxon>
        <taxon>Hyphomicrobiales</taxon>
        <taxon>Methylobacteriaceae</taxon>
        <taxon>Methylobacterium</taxon>
    </lineage>
</organism>
<dbReference type="RefSeq" id="WP_128560388.1">
    <property type="nucleotide sequence ID" value="NZ_BPQH01000015.1"/>
</dbReference>
<dbReference type="Proteomes" id="UP001055167">
    <property type="component" value="Unassembled WGS sequence"/>
</dbReference>
<dbReference type="Pfam" id="PF12244">
    <property type="entry name" value="DUF3606"/>
    <property type="match status" value="1"/>
</dbReference>
<dbReference type="EMBL" id="BPQH01000015">
    <property type="protein sequence ID" value="GJD51894.1"/>
    <property type="molecule type" value="Genomic_DNA"/>
</dbReference>
<name>A0ABQ4R417_9HYPH</name>
<gene>
    <name evidence="1" type="ORF">OPKNFCMD_4653</name>
</gene>
<dbReference type="InterPro" id="IPR022037">
    <property type="entry name" value="DUF3606"/>
</dbReference>
<reference evidence="1" key="2">
    <citation type="submission" date="2021-08" db="EMBL/GenBank/DDBJ databases">
        <authorList>
            <person name="Tani A."/>
            <person name="Ola A."/>
            <person name="Ogura Y."/>
            <person name="Katsura K."/>
            <person name="Hayashi T."/>
        </authorList>
    </citation>
    <scope>NUCLEOTIDE SEQUENCE</scope>
    <source>
        <strain evidence="1">KCTC 52305</strain>
    </source>
</reference>
<comment type="caution">
    <text evidence="1">The sequence shown here is derived from an EMBL/GenBank/DDBJ whole genome shotgun (WGS) entry which is preliminary data.</text>
</comment>